<gene>
    <name evidence="1" type="ORF">ABT404_08115</name>
</gene>
<reference evidence="1 2" key="1">
    <citation type="submission" date="2024-06" db="EMBL/GenBank/DDBJ databases">
        <title>The Natural Products Discovery Center: Release of the First 8490 Sequenced Strains for Exploring Actinobacteria Biosynthetic Diversity.</title>
        <authorList>
            <person name="Kalkreuter E."/>
            <person name="Kautsar S.A."/>
            <person name="Yang D."/>
            <person name="Bader C.D."/>
            <person name="Teijaro C.N."/>
            <person name="Fluegel L."/>
            <person name="Davis C.M."/>
            <person name="Simpson J.R."/>
            <person name="Lauterbach L."/>
            <person name="Steele A.D."/>
            <person name="Gui C."/>
            <person name="Meng S."/>
            <person name="Li G."/>
            <person name="Viehrig K."/>
            <person name="Ye F."/>
            <person name="Su P."/>
            <person name="Kiefer A.F."/>
            <person name="Nichols A."/>
            <person name="Cepeda A.J."/>
            <person name="Yan W."/>
            <person name="Fan B."/>
            <person name="Jiang Y."/>
            <person name="Adhikari A."/>
            <person name="Zheng C.-J."/>
            <person name="Schuster L."/>
            <person name="Cowan T.M."/>
            <person name="Smanski M.J."/>
            <person name="Chevrette M.G."/>
            <person name="De Carvalho L.P.S."/>
            <person name="Shen B."/>
        </authorList>
    </citation>
    <scope>NUCLEOTIDE SEQUENCE [LARGE SCALE GENOMIC DNA]</scope>
    <source>
        <strain evidence="1 2">NPDC000234</strain>
    </source>
</reference>
<protein>
    <recommendedName>
        <fullName evidence="3">Secreted protein</fullName>
    </recommendedName>
</protein>
<evidence type="ECO:0000313" key="2">
    <source>
        <dbReference type="Proteomes" id="UP001474181"/>
    </source>
</evidence>
<sequence>MNAITCQDFGHPNETAWALGFHSPEPARQKPFHGYLAGGFLPSAIRDSANLRVSNRSKADKDPTEWLPPYAGYRCTYVTTWIADRTRYHLSIAPAEQAALAERLAACPDQAITVALAR</sequence>
<comment type="caution">
    <text evidence="1">The sequence shown here is derived from an EMBL/GenBank/DDBJ whole genome shotgun (WGS) entry which is preliminary data.</text>
</comment>
<dbReference type="RefSeq" id="WP_350778630.1">
    <property type="nucleotide sequence ID" value="NZ_JBEPEK010000040.1"/>
</dbReference>
<organism evidence="1 2">
    <name type="scientific">Streptomyces hyaluromycini</name>
    <dbReference type="NCBI Taxonomy" id="1377993"/>
    <lineage>
        <taxon>Bacteria</taxon>
        <taxon>Bacillati</taxon>
        <taxon>Actinomycetota</taxon>
        <taxon>Actinomycetes</taxon>
        <taxon>Kitasatosporales</taxon>
        <taxon>Streptomycetaceae</taxon>
        <taxon>Streptomyces</taxon>
    </lineage>
</organism>
<dbReference type="EMBL" id="JBEPEK010000040">
    <property type="protein sequence ID" value="MER7179436.1"/>
    <property type="molecule type" value="Genomic_DNA"/>
</dbReference>
<keyword evidence="2" id="KW-1185">Reference proteome</keyword>
<name>A0ABV1WRI7_9ACTN</name>
<accession>A0ABV1WRI7</accession>
<proteinExistence type="predicted"/>
<dbReference type="Proteomes" id="UP001474181">
    <property type="component" value="Unassembled WGS sequence"/>
</dbReference>
<evidence type="ECO:0000313" key="1">
    <source>
        <dbReference type="EMBL" id="MER7179436.1"/>
    </source>
</evidence>
<evidence type="ECO:0008006" key="3">
    <source>
        <dbReference type="Google" id="ProtNLM"/>
    </source>
</evidence>